<dbReference type="OrthoDB" id="9791139at2"/>
<evidence type="ECO:0000256" key="4">
    <source>
        <dbReference type="HAMAP-Rule" id="MF_01241"/>
    </source>
</evidence>
<dbReference type="GO" id="GO:0005975">
    <property type="term" value="P:carbohydrate metabolic process"/>
    <property type="evidence" value="ECO:0007669"/>
    <property type="project" value="InterPro"/>
</dbReference>
<comment type="function">
    <text evidence="4">Catalyzes the reversible isomerization-deamination of glucosamine 6-phosphate (GlcN6P) to form fructose 6-phosphate (Fru6P) and ammonium ion.</text>
</comment>
<feature type="active site" description="Proton acceptor; for enolization step" evidence="4">
    <location>
        <position position="67"/>
    </location>
</feature>
<evidence type="ECO:0000313" key="7">
    <source>
        <dbReference type="Proteomes" id="UP000321574"/>
    </source>
</evidence>
<feature type="domain" description="Glucosamine/galactosamine-6-phosphate isomerase" evidence="5">
    <location>
        <begin position="11"/>
        <end position="227"/>
    </location>
</feature>
<dbReference type="NCBIfam" id="TIGR00502">
    <property type="entry name" value="nagB"/>
    <property type="match status" value="1"/>
</dbReference>
<evidence type="ECO:0000259" key="5">
    <source>
        <dbReference type="Pfam" id="PF01182"/>
    </source>
</evidence>
<dbReference type="GO" id="GO:0005737">
    <property type="term" value="C:cytoplasm"/>
    <property type="evidence" value="ECO:0007669"/>
    <property type="project" value="TreeGrafter"/>
</dbReference>
<dbReference type="PANTHER" id="PTHR11280">
    <property type="entry name" value="GLUCOSAMINE-6-PHOSPHATE ISOMERASE"/>
    <property type="match status" value="1"/>
</dbReference>
<proteinExistence type="inferred from homology"/>
<dbReference type="GO" id="GO:0019262">
    <property type="term" value="P:N-acetylneuraminate catabolic process"/>
    <property type="evidence" value="ECO:0007669"/>
    <property type="project" value="UniProtKB-UniRule"/>
</dbReference>
<comment type="similarity">
    <text evidence="4">Belongs to the glucosamine/galactosamine-6-phosphate isomerase family. NagB subfamily.</text>
</comment>
<dbReference type="UniPathway" id="UPA00629">
    <property type="reaction ID" value="UER00684"/>
</dbReference>
<reference evidence="6 7" key="1">
    <citation type="submission" date="2019-06" db="EMBL/GenBank/DDBJ databases">
        <title>Cerasibacillus sp. nov., isolated from maize field.</title>
        <authorList>
            <person name="Lin S.-Y."/>
            <person name="Tsai C.-F."/>
            <person name="Young C.-C."/>
        </authorList>
    </citation>
    <scope>NUCLEOTIDE SEQUENCE [LARGE SCALE GENOMIC DNA]</scope>
    <source>
        <strain evidence="6 7">CC-CFT480</strain>
    </source>
</reference>
<comment type="caution">
    <text evidence="6">The sequence shown here is derived from an EMBL/GenBank/DDBJ whole genome shotgun (WGS) entry which is preliminary data.</text>
</comment>
<dbReference type="EMBL" id="VDUW01000004">
    <property type="protein sequence ID" value="TXL65016.1"/>
    <property type="molecule type" value="Genomic_DNA"/>
</dbReference>
<dbReference type="GO" id="GO:0006043">
    <property type="term" value="P:glucosamine catabolic process"/>
    <property type="evidence" value="ECO:0007669"/>
    <property type="project" value="TreeGrafter"/>
</dbReference>
<feature type="active site" description="For ring-opening step" evidence="4">
    <location>
        <position position="136"/>
    </location>
</feature>
<protein>
    <recommendedName>
        <fullName evidence="4">Glucosamine-6-phosphate deaminase</fullName>
        <ecNumber evidence="4">3.5.99.6</ecNumber>
    </recommendedName>
    <alternativeName>
        <fullName evidence="4">GlcN6P deaminase</fullName>
        <shortName evidence="4">GNPDA</shortName>
    </alternativeName>
    <alternativeName>
        <fullName evidence="4">Glucosamine-6-phosphate isomerase</fullName>
    </alternativeName>
</protein>
<dbReference type="RefSeq" id="WP_147666765.1">
    <property type="nucleotide sequence ID" value="NZ_VDUW01000004.1"/>
</dbReference>
<dbReference type="InterPro" id="IPR037171">
    <property type="entry name" value="NagB/RpiA_transferase-like"/>
</dbReference>
<keyword evidence="7" id="KW-1185">Reference proteome</keyword>
<feature type="active site" description="Proton acceptor; for ring-opening step" evidence="4">
    <location>
        <position position="138"/>
    </location>
</feature>
<comment type="catalytic activity">
    <reaction evidence="1 4">
        <text>alpha-D-glucosamine 6-phosphate + H2O = beta-D-fructose 6-phosphate + NH4(+)</text>
        <dbReference type="Rhea" id="RHEA:12172"/>
        <dbReference type="ChEBI" id="CHEBI:15377"/>
        <dbReference type="ChEBI" id="CHEBI:28938"/>
        <dbReference type="ChEBI" id="CHEBI:57634"/>
        <dbReference type="ChEBI" id="CHEBI:75989"/>
        <dbReference type="EC" id="3.5.99.6"/>
    </reaction>
</comment>
<comment type="caution">
    <text evidence="4">Lacks conserved residue(s) required for the propagation of feature annotation.</text>
</comment>
<dbReference type="CDD" id="cd01399">
    <property type="entry name" value="GlcN6P_deaminase"/>
    <property type="match status" value="1"/>
</dbReference>
<dbReference type="InterPro" id="IPR006148">
    <property type="entry name" value="Glc/Gal-6P_isomerase"/>
</dbReference>
<comment type="pathway">
    <text evidence="4">Amino-sugar metabolism; N-acetylneuraminate degradation; D-fructose 6-phosphate from N-acetylneuraminate: step 5/5.</text>
</comment>
<name>A0A5C8NV65_9BACI</name>
<dbReference type="Proteomes" id="UP000321574">
    <property type="component" value="Unassembled WGS sequence"/>
</dbReference>
<dbReference type="PANTHER" id="PTHR11280:SF5">
    <property type="entry name" value="GLUCOSAMINE-6-PHOSPHATE ISOMERASE"/>
    <property type="match status" value="1"/>
</dbReference>
<dbReference type="Pfam" id="PF01182">
    <property type="entry name" value="Glucosamine_iso"/>
    <property type="match status" value="1"/>
</dbReference>
<dbReference type="HAMAP" id="MF_01241">
    <property type="entry name" value="GlcN6P_deamin"/>
    <property type="match status" value="1"/>
</dbReference>
<dbReference type="FunFam" id="3.40.50.1360:FF:000003">
    <property type="entry name" value="Glucosamine-6-phosphate deaminase"/>
    <property type="match status" value="1"/>
</dbReference>
<evidence type="ECO:0000313" key="6">
    <source>
        <dbReference type="EMBL" id="TXL65016.1"/>
    </source>
</evidence>
<evidence type="ECO:0000256" key="2">
    <source>
        <dbReference type="ARBA" id="ARBA00022801"/>
    </source>
</evidence>
<keyword evidence="3 4" id="KW-0119">Carbohydrate metabolism</keyword>
<feature type="active site" description="For ring-opening step" evidence="4">
    <location>
        <position position="143"/>
    </location>
</feature>
<dbReference type="GO" id="GO:0004342">
    <property type="term" value="F:glucosamine-6-phosphate deaminase activity"/>
    <property type="evidence" value="ECO:0007669"/>
    <property type="project" value="UniProtKB-UniRule"/>
</dbReference>
<accession>A0A5C8NV65</accession>
<dbReference type="InterPro" id="IPR004547">
    <property type="entry name" value="Glucosamine6P_isomerase"/>
</dbReference>
<organism evidence="6 7">
    <name type="scientific">Cerasibacillus terrae</name>
    <dbReference type="NCBI Taxonomy" id="2498845"/>
    <lineage>
        <taxon>Bacteria</taxon>
        <taxon>Bacillati</taxon>
        <taxon>Bacillota</taxon>
        <taxon>Bacilli</taxon>
        <taxon>Bacillales</taxon>
        <taxon>Bacillaceae</taxon>
        <taxon>Cerasibacillus</taxon>
    </lineage>
</organism>
<evidence type="ECO:0000256" key="3">
    <source>
        <dbReference type="ARBA" id="ARBA00023277"/>
    </source>
</evidence>
<dbReference type="GO" id="GO:0042802">
    <property type="term" value="F:identical protein binding"/>
    <property type="evidence" value="ECO:0007669"/>
    <property type="project" value="TreeGrafter"/>
</dbReference>
<dbReference type="PROSITE" id="PS01161">
    <property type="entry name" value="GLC_GALNAC_ISOMERASE"/>
    <property type="match status" value="1"/>
</dbReference>
<gene>
    <name evidence="4 6" type="primary">nagB</name>
    <name evidence="6" type="ORF">FHP05_07705</name>
</gene>
<dbReference type="InterPro" id="IPR018321">
    <property type="entry name" value="Glucosamine6P_isomerase_CS"/>
</dbReference>
<keyword evidence="2 4" id="KW-0378">Hydrolase</keyword>
<dbReference type="AlphaFoldDB" id="A0A5C8NV65"/>
<dbReference type="SUPFAM" id="SSF100950">
    <property type="entry name" value="NagB/RpiA/CoA transferase-like"/>
    <property type="match status" value="1"/>
</dbReference>
<sequence>MNIIKVKDYPAMSEKACEIITKHMKSNKRSVLGLATGSTPEGLYEKLVHKNKQGEITFQYTSTFNLDEYIGLDKNNPNSYYYFMNEHLFKHIDIPEKQIHLPNGMAKNKQQECDNYEQLIKQAGNIDLQILGLGLNGHIGFNEPKTPFDQRTHIIELDESTRQANARFFNSIDDVPTEAITMGIATIMGSKKIVLLVSGEKKAETLAKVIQGEVTEDVPASILQKHADITVIADEAALSKTKGYN</sequence>
<dbReference type="EC" id="3.5.99.6" evidence="4"/>
<dbReference type="GO" id="GO:0006046">
    <property type="term" value="P:N-acetylglucosamine catabolic process"/>
    <property type="evidence" value="ECO:0007669"/>
    <property type="project" value="UniProtKB-UniRule"/>
</dbReference>
<dbReference type="Gene3D" id="3.40.50.1360">
    <property type="match status" value="1"/>
</dbReference>
<evidence type="ECO:0000256" key="1">
    <source>
        <dbReference type="ARBA" id="ARBA00000644"/>
    </source>
</evidence>